<name>A0A2K3NLJ7_TRIPR</name>
<gene>
    <name evidence="1" type="ORF">L195_g000316</name>
</gene>
<sequence>MADEMKNMVAYTRVAENGRTTTGDSKAIARAQKRANLRRIAQQKKERRVADASRAKCMAKKAKKKANAKVDLDAEIEENVVNLNEVVKHVIYFGTERVSFSIYYDTHDF</sequence>
<comment type="caution">
    <text evidence="1">The sequence shown here is derived from an EMBL/GenBank/DDBJ whole genome shotgun (WGS) entry which is preliminary data.</text>
</comment>
<evidence type="ECO:0000313" key="2">
    <source>
        <dbReference type="Proteomes" id="UP000236291"/>
    </source>
</evidence>
<reference evidence="1 2" key="1">
    <citation type="journal article" date="2014" name="Am. J. Bot.">
        <title>Genome assembly and annotation for red clover (Trifolium pratense; Fabaceae).</title>
        <authorList>
            <person name="Istvanek J."/>
            <person name="Jaros M."/>
            <person name="Krenek A."/>
            <person name="Repkova J."/>
        </authorList>
    </citation>
    <scope>NUCLEOTIDE SEQUENCE [LARGE SCALE GENOMIC DNA]</scope>
    <source>
        <strain evidence="2">cv. Tatra</strain>
        <tissue evidence="1">Young leaves</tissue>
    </source>
</reference>
<organism evidence="1 2">
    <name type="scientific">Trifolium pratense</name>
    <name type="common">Red clover</name>
    <dbReference type="NCBI Taxonomy" id="57577"/>
    <lineage>
        <taxon>Eukaryota</taxon>
        <taxon>Viridiplantae</taxon>
        <taxon>Streptophyta</taxon>
        <taxon>Embryophyta</taxon>
        <taxon>Tracheophyta</taxon>
        <taxon>Spermatophyta</taxon>
        <taxon>Magnoliopsida</taxon>
        <taxon>eudicotyledons</taxon>
        <taxon>Gunneridae</taxon>
        <taxon>Pentapetalae</taxon>
        <taxon>rosids</taxon>
        <taxon>fabids</taxon>
        <taxon>Fabales</taxon>
        <taxon>Fabaceae</taxon>
        <taxon>Papilionoideae</taxon>
        <taxon>50 kb inversion clade</taxon>
        <taxon>NPAAA clade</taxon>
        <taxon>Hologalegina</taxon>
        <taxon>IRL clade</taxon>
        <taxon>Trifolieae</taxon>
        <taxon>Trifolium</taxon>
    </lineage>
</organism>
<dbReference type="Proteomes" id="UP000236291">
    <property type="component" value="Unassembled WGS sequence"/>
</dbReference>
<evidence type="ECO:0000313" key="1">
    <source>
        <dbReference type="EMBL" id="PNY03906.1"/>
    </source>
</evidence>
<accession>A0A2K3NLJ7</accession>
<protein>
    <submittedName>
        <fullName evidence="1">Uncharacterized protein</fullName>
    </submittedName>
</protein>
<dbReference type="EMBL" id="ASHM01000105">
    <property type="protein sequence ID" value="PNY03906.1"/>
    <property type="molecule type" value="Genomic_DNA"/>
</dbReference>
<proteinExistence type="predicted"/>
<dbReference type="AlphaFoldDB" id="A0A2K3NLJ7"/>
<reference evidence="1 2" key="2">
    <citation type="journal article" date="2017" name="Front. Plant Sci.">
        <title>Gene Classification and Mining of Molecular Markers Useful in Red Clover (Trifolium pratense) Breeding.</title>
        <authorList>
            <person name="Istvanek J."/>
            <person name="Dluhosova J."/>
            <person name="Dluhos P."/>
            <person name="Patkova L."/>
            <person name="Nedelnik J."/>
            <person name="Repkova J."/>
        </authorList>
    </citation>
    <scope>NUCLEOTIDE SEQUENCE [LARGE SCALE GENOMIC DNA]</scope>
    <source>
        <strain evidence="2">cv. Tatra</strain>
        <tissue evidence="1">Young leaves</tissue>
    </source>
</reference>